<accession>A0ABP0A1Y5</accession>
<dbReference type="SMART" id="SM00409">
    <property type="entry name" value="IG"/>
    <property type="match status" value="1"/>
</dbReference>
<keyword evidence="4 6" id="KW-0472">Membrane</keyword>
<evidence type="ECO:0000313" key="9">
    <source>
        <dbReference type="EMBL" id="CAK6444512.1"/>
    </source>
</evidence>
<protein>
    <recommendedName>
        <fullName evidence="8">Immunoglobulin domain-containing protein</fullName>
    </recommendedName>
</protein>
<dbReference type="SUPFAM" id="SSF48726">
    <property type="entry name" value="Immunoglobulin"/>
    <property type="match status" value="1"/>
</dbReference>
<dbReference type="InterPro" id="IPR013783">
    <property type="entry name" value="Ig-like_fold"/>
</dbReference>
<dbReference type="InterPro" id="IPR013106">
    <property type="entry name" value="Ig_V-set"/>
</dbReference>
<feature type="transmembrane region" description="Helical" evidence="6">
    <location>
        <begin position="187"/>
        <end position="211"/>
    </location>
</feature>
<feature type="chain" id="PRO_5045827917" description="Immunoglobulin domain-containing protein" evidence="7">
    <location>
        <begin position="26"/>
        <end position="243"/>
    </location>
</feature>
<evidence type="ECO:0000256" key="7">
    <source>
        <dbReference type="SAM" id="SignalP"/>
    </source>
</evidence>
<evidence type="ECO:0000313" key="10">
    <source>
        <dbReference type="Proteomes" id="UP001314169"/>
    </source>
</evidence>
<sequence length="243" mass="27336">MGPPPLLPPLLPLLLPLLPAASLQAGGSAKCELNPIHGVYQPEHLSAPEGGSIDIPFSFCYSLELASDPNVRISWRWKQFHGEFIYNTTPPFTHENFKNRLFLNWTKGQTSGSLRISNLRREDESNYFFRVRLTTRKDGEKEWQSIKGTRLTITKDTEKTTSDPTNTPTPTSTTSSTTTTDGLSKEVVVSLAVASTVLKIAILGLIVYFWWKRSQGDPSLTLRRRTRTLGIKDYIETPSRTQR</sequence>
<reference evidence="9" key="1">
    <citation type="submission" date="2023-12" db="EMBL/GenBank/DDBJ databases">
        <authorList>
            <person name="Brown T."/>
        </authorList>
    </citation>
    <scope>NUCLEOTIDE SEQUENCE</scope>
</reference>
<dbReference type="InterPro" id="IPR051694">
    <property type="entry name" value="Immunoregulatory_rcpt-like"/>
</dbReference>
<evidence type="ECO:0000256" key="2">
    <source>
        <dbReference type="ARBA" id="ARBA00022692"/>
    </source>
</evidence>
<keyword evidence="10" id="KW-1185">Reference proteome</keyword>
<dbReference type="Pfam" id="PF07686">
    <property type="entry name" value="V-set"/>
    <property type="match status" value="1"/>
</dbReference>
<evidence type="ECO:0000256" key="1">
    <source>
        <dbReference type="ARBA" id="ARBA00004167"/>
    </source>
</evidence>
<organism evidence="9 10">
    <name type="scientific">Pipistrellus nathusii</name>
    <name type="common">Nathusius' pipistrelle</name>
    <dbReference type="NCBI Taxonomy" id="59473"/>
    <lineage>
        <taxon>Eukaryota</taxon>
        <taxon>Metazoa</taxon>
        <taxon>Chordata</taxon>
        <taxon>Craniata</taxon>
        <taxon>Vertebrata</taxon>
        <taxon>Euteleostomi</taxon>
        <taxon>Mammalia</taxon>
        <taxon>Eutheria</taxon>
        <taxon>Laurasiatheria</taxon>
        <taxon>Chiroptera</taxon>
        <taxon>Yangochiroptera</taxon>
        <taxon>Vespertilionidae</taxon>
        <taxon>Pipistrellus</taxon>
    </lineage>
</organism>
<keyword evidence="2 6" id="KW-0812">Transmembrane</keyword>
<evidence type="ECO:0000259" key="8">
    <source>
        <dbReference type="SMART" id="SM00409"/>
    </source>
</evidence>
<evidence type="ECO:0000256" key="5">
    <source>
        <dbReference type="SAM" id="MobiDB-lite"/>
    </source>
</evidence>
<comment type="subcellular location">
    <subcellularLocation>
        <location evidence="1">Membrane</location>
        <topology evidence="1">Single-pass membrane protein</topology>
    </subcellularLocation>
</comment>
<evidence type="ECO:0000256" key="4">
    <source>
        <dbReference type="ARBA" id="ARBA00023136"/>
    </source>
</evidence>
<dbReference type="Gene3D" id="2.60.40.10">
    <property type="entry name" value="Immunoglobulins"/>
    <property type="match status" value="1"/>
</dbReference>
<gene>
    <name evidence="9" type="ORF">MPIPNATIZW_LOCUS12818</name>
</gene>
<evidence type="ECO:0000256" key="6">
    <source>
        <dbReference type="SAM" id="Phobius"/>
    </source>
</evidence>
<dbReference type="PANTHER" id="PTHR15549">
    <property type="entry name" value="PAIRED IMMUNOGLOBULIN-LIKE TYPE 2 RECEPTOR"/>
    <property type="match status" value="1"/>
</dbReference>
<dbReference type="Proteomes" id="UP001314169">
    <property type="component" value="Chromosome 4"/>
</dbReference>
<name>A0ABP0A1Y5_PIPNA</name>
<feature type="signal peptide" evidence="7">
    <location>
        <begin position="1"/>
        <end position="25"/>
    </location>
</feature>
<feature type="domain" description="Immunoglobulin" evidence="8">
    <location>
        <begin position="42"/>
        <end position="154"/>
    </location>
</feature>
<evidence type="ECO:0000256" key="3">
    <source>
        <dbReference type="ARBA" id="ARBA00022989"/>
    </source>
</evidence>
<dbReference type="EMBL" id="OY882861">
    <property type="protein sequence ID" value="CAK6444512.1"/>
    <property type="molecule type" value="Genomic_DNA"/>
</dbReference>
<keyword evidence="3 6" id="KW-1133">Transmembrane helix</keyword>
<dbReference type="InterPro" id="IPR036179">
    <property type="entry name" value="Ig-like_dom_sf"/>
</dbReference>
<feature type="region of interest" description="Disordered" evidence="5">
    <location>
        <begin position="154"/>
        <end position="180"/>
    </location>
</feature>
<feature type="compositionally biased region" description="Low complexity" evidence="5">
    <location>
        <begin position="162"/>
        <end position="180"/>
    </location>
</feature>
<proteinExistence type="predicted"/>
<dbReference type="InterPro" id="IPR003599">
    <property type="entry name" value="Ig_sub"/>
</dbReference>
<keyword evidence="7" id="KW-0732">Signal</keyword>
<dbReference type="PANTHER" id="PTHR15549:SF26">
    <property type="entry name" value="AXIAL BUDDING PATTERN PROTEIN 2-RELATED"/>
    <property type="match status" value="1"/>
</dbReference>